<protein>
    <submittedName>
        <fullName evidence="4">GNAT family N-acetyltransferase</fullName>
    </submittedName>
</protein>
<dbReference type="InterPro" id="IPR016181">
    <property type="entry name" value="Acyl_CoA_acyltransferase"/>
</dbReference>
<evidence type="ECO:0000313" key="4">
    <source>
        <dbReference type="EMBL" id="QJT07346.1"/>
    </source>
</evidence>
<evidence type="ECO:0000259" key="3">
    <source>
        <dbReference type="PROSITE" id="PS51186"/>
    </source>
</evidence>
<evidence type="ECO:0000256" key="2">
    <source>
        <dbReference type="ARBA" id="ARBA00023315"/>
    </source>
</evidence>
<sequence>MSDQLHGVVVRTAEHADVEGLVACSRALFAEDAGTRDPSIDIDWPREHGPQRFANGIDDPDRLLLVADRDGEVVGHLTGVLTEASAMKPVRIATLVSMYVQPAHRREQIGGRLIREFTAWAKRKEARFVEVTAYSSNTDALRFYERNGFAAKSVTLETPL</sequence>
<dbReference type="PANTHER" id="PTHR43877">
    <property type="entry name" value="AMINOALKYLPHOSPHONATE N-ACETYLTRANSFERASE-RELATED-RELATED"/>
    <property type="match status" value="1"/>
</dbReference>
<keyword evidence="2" id="KW-0012">Acyltransferase</keyword>
<dbReference type="Proteomes" id="UP000502665">
    <property type="component" value="Chromosome"/>
</dbReference>
<accession>A0A6M4XAK9</accession>
<organism evidence="4 5">
    <name type="scientific">Streptomyces asoensis</name>
    <dbReference type="NCBI Taxonomy" id="249586"/>
    <lineage>
        <taxon>Bacteria</taxon>
        <taxon>Bacillati</taxon>
        <taxon>Actinomycetota</taxon>
        <taxon>Actinomycetes</taxon>
        <taxon>Kitasatosporales</taxon>
        <taxon>Streptomycetaceae</taxon>
        <taxon>Streptomyces</taxon>
    </lineage>
</organism>
<gene>
    <name evidence="4" type="ORF">G9272_42235</name>
</gene>
<dbReference type="Gene3D" id="3.40.630.30">
    <property type="match status" value="1"/>
</dbReference>
<evidence type="ECO:0000313" key="5">
    <source>
        <dbReference type="Proteomes" id="UP000502665"/>
    </source>
</evidence>
<dbReference type="SUPFAM" id="SSF55729">
    <property type="entry name" value="Acyl-CoA N-acyltransferases (Nat)"/>
    <property type="match status" value="1"/>
</dbReference>
<proteinExistence type="predicted"/>
<keyword evidence="5" id="KW-1185">Reference proteome</keyword>
<evidence type="ECO:0000256" key="1">
    <source>
        <dbReference type="ARBA" id="ARBA00022679"/>
    </source>
</evidence>
<name>A0A6M4XAK9_9ACTN</name>
<feature type="domain" description="N-acetyltransferase" evidence="3">
    <location>
        <begin position="8"/>
        <end position="160"/>
    </location>
</feature>
<dbReference type="EMBL" id="CP049838">
    <property type="protein sequence ID" value="QJT07346.1"/>
    <property type="molecule type" value="Genomic_DNA"/>
</dbReference>
<dbReference type="InterPro" id="IPR050832">
    <property type="entry name" value="Bact_Acetyltransf"/>
</dbReference>
<dbReference type="AlphaFoldDB" id="A0A6M4XAK9"/>
<reference evidence="4" key="1">
    <citation type="submission" date="2020-03" db="EMBL/GenBank/DDBJ databases">
        <title>Molecular networking-based the target discovery of potent antiproliferative macrolactams: 5/6/7/16 polycyclic ansamycins and glycosylated trienomycin from Streptomyces cacaoi subsp. asoensis.</title>
        <authorList>
            <person name="Liu L.-L."/>
        </authorList>
    </citation>
    <scope>NUCLEOTIDE SEQUENCE [LARGE SCALE GENOMIC DNA]</scope>
    <source>
        <strain evidence="4">H2S5</strain>
    </source>
</reference>
<dbReference type="PROSITE" id="PS51186">
    <property type="entry name" value="GNAT"/>
    <property type="match status" value="1"/>
</dbReference>
<keyword evidence="1" id="KW-0808">Transferase</keyword>
<dbReference type="Pfam" id="PF00583">
    <property type="entry name" value="Acetyltransf_1"/>
    <property type="match status" value="1"/>
</dbReference>
<dbReference type="InterPro" id="IPR000182">
    <property type="entry name" value="GNAT_dom"/>
</dbReference>
<dbReference type="CDD" id="cd04301">
    <property type="entry name" value="NAT_SF"/>
    <property type="match status" value="1"/>
</dbReference>
<dbReference type="GO" id="GO:0016747">
    <property type="term" value="F:acyltransferase activity, transferring groups other than amino-acyl groups"/>
    <property type="evidence" value="ECO:0007669"/>
    <property type="project" value="InterPro"/>
</dbReference>